<dbReference type="GO" id="GO:0007059">
    <property type="term" value="P:chromosome segregation"/>
    <property type="evidence" value="ECO:0007669"/>
    <property type="project" value="InterPro"/>
</dbReference>
<sequence>MDPTSKFFAKLRKLAVTLESETSRLQNTFENRNDDDDSESKARGMRAYHDLNEEVGNLKGKIRNELAEQKKRESDVDGFLHACKVMEQRVSNDIQNLRTHLGKYGYQAPCDSQRPTKLNDGEAEGEEKASDEDGTNSAVGEEGVQNEEEGAVLQSPPKMAPSLADAMRTPQLSDFGLSEMQLKRVLAGAEWCSEVPPMPQMSLPHPALNTPPPMPVTPKCALRMDDEELQTPQMHHFGISEHTACLNNDFTMDLFQKNPGRSKDGSMPTMDSVMESLQARASTMASPEPPVFCTPGFKIKKANGPDSPPAQSGGPDLPFGPPHLPSTPEVPAFETPYVNRVSARLQGRTPACNGASEAERCWEDGVPDMEMPNLESRNGKIPQLSETEKLGKDPAVSSLELDGPTEGFSLGTPRIRTNFQEPSTPEMPDLSSVTQDICKTLPYYLRTMSLSSLNQAVNNINRFTEEHRGEVREFREEDLKRIINVGTMAPVYIVCLKELRRLTQGLNAGDCRLVTHR</sequence>
<evidence type="ECO:0000256" key="10">
    <source>
        <dbReference type="ARBA" id="ARBA00023212"/>
    </source>
</evidence>
<evidence type="ECO:0000313" key="15">
    <source>
        <dbReference type="Proteomes" id="UP000677803"/>
    </source>
</evidence>
<dbReference type="GO" id="GO:0000940">
    <property type="term" value="C:outer kinetochore"/>
    <property type="evidence" value="ECO:0007669"/>
    <property type="project" value="InterPro"/>
</dbReference>
<accession>A0A8S4AF43</accession>
<keyword evidence="10" id="KW-0206">Cytoskeleton</keyword>
<evidence type="ECO:0000256" key="7">
    <source>
        <dbReference type="ARBA" id="ARBA00022701"/>
    </source>
</evidence>
<feature type="compositionally biased region" description="Acidic residues" evidence="13">
    <location>
        <begin position="121"/>
        <end position="134"/>
    </location>
</feature>
<keyword evidence="8" id="KW-0498">Mitosis</keyword>
<dbReference type="EMBL" id="CAJRST010001113">
    <property type="protein sequence ID" value="CAG5865318.1"/>
    <property type="molecule type" value="Genomic_DNA"/>
</dbReference>
<dbReference type="GO" id="GO:0051301">
    <property type="term" value="P:cell division"/>
    <property type="evidence" value="ECO:0007669"/>
    <property type="project" value="UniProtKB-KW"/>
</dbReference>
<keyword evidence="4" id="KW-0158">Chromosome</keyword>
<dbReference type="Gene3D" id="6.10.250.1400">
    <property type="match status" value="1"/>
</dbReference>
<keyword evidence="7" id="KW-0493">Microtubule</keyword>
<organism evidence="14 15">
    <name type="scientific">Menidia menidia</name>
    <name type="common">Atlantic silverside</name>
    <dbReference type="NCBI Taxonomy" id="238744"/>
    <lineage>
        <taxon>Eukaryota</taxon>
        <taxon>Metazoa</taxon>
        <taxon>Chordata</taxon>
        <taxon>Craniata</taxon>
        <taxon>Vertebrata</taxon>
        <taxon>Euteleostomi</taxon>
        <taxon>Actinopterygii</taxon>
        <taxon>Neopterygii</taxon>
        <taxon>Teleostei</taxon>
        <taxon>Neoteleostei</taxon>
        <taxon>Acanthomorphata</taxon>
        <taxon>Ovalentaria</taxon>
        <taxon>Atherinomorphae</taxon>
        <taxon>Atheriniformes</taxon>
        <taxon>Atherinopsidae</taxon>
        <taxon>Menidiinae</taxon>
        <taxon>Menidia</taxon>
    </lineage>
</organism>
<keyword evidence="9" id="KW-0995">Kinetochore</keyword>
<proteinExistence type="inferred from homology"/>
<reference evidence="14" key="1">
    <citation type="submission" date="2021-05" db="EMBL/GenBank/DDBJ databases">
        <authorList>
            <person name="Tigano A."/>
        </authorList>
    </citation>
    <scope>NUCLEOTIDE SEQUENCE</scope>
</reference>
<evidence type="ECO:0000256" key="3">
    <source>
        <dbReference type="ARBA" id="ARBA00007716"/>
    </source>
</evidence>
<dbReference type="InterPro" id="IPR033341">
    <property type="entry name" value="SKA3"/>
</dbReference>
<evidence type="ECO:0000256" key="9">
    <source>
        <dbReference type="ARBA" id="ARBA00022838"/>
    </source>
</evidence>
<feature type="region of interest" description="Disordered" evidence="13">
    <location>
        <begin position="25"/>
        <end position="52"/>
    </location>
</feature>
<dbReference type="AlphaFoldDB" id="A0A8S4AF43"/>
<protein>
    <submittedName>
        <fullName evidence="14">(Atlantic silverside) hypothetical protein</fullName>
    </submittedName>
</protein>
<comment type="subcellular location">
    <subcellularLocation>
        <location evidence="2">Chromosome</location>
        <location evidence="2">Centromere</location>
        <location evidence="2">Kinetochore</location>
    </subcellularLocation>
    <subcellularLocation>
        <location evidence="1">Cytoplasm</location>
        <location evidence="1">Cytoskeleton</location>
        <location evidence="1">Spindle</location>
    </subcellularLocation>
</comment>
<comment type="similarity">
    <text evidence="3">Belongs to the SKA3 family.</text>
</comment>
<dbReference type="Proteomes" id="UP000677803">
    <property type="component" value="Unassembled WGS sequence"/>
</dbReference>
<feature type="region of interest" description="Disordered" evidence="13">
    <location>
        <begin position="108"/>
        <end position="164"/>
    </location>
</feature>
<evidence type="ECO:0000256" key="1">
    <source>
        <dbReference type="ARBA" id="ARBA00004186"/>
    </source>
</evidence>
<evidence type="ECO:0000256" key="4">
    <source>
        <dbReference type="ARBA" id="ARBA00022454"/>
    </source>
</evidence>
<keyword evidence="5" id="KW-0963">Cytoplasm</keyword>
<dbReference type="PANTHER" id="PTHR48118:SF1">
    <property type="entry name" value="SPINDLE AND KINETOCHORE-ASSOCIATED PROTEIN 3"/>
    <property type="match status" value="1"/>
</dbReference>
<gene>
    <name evidence="14" type="ORF">MMEN_LOCUS1990</name>
</gene>
<dbReference type="GO" id="GO:0005876">
    <property type="term" value="C:spindle microtubule"/>
    <property type="evidence" value="ECO:0007669"/>
    <property type="project" value="TreeGrafter"/>
</dbReference>
<dbReference type="OrthoDB" id="5987638at2759"/>
<keyword evidence="6" id="KW-0132">Cell division</keyword>
<dbReference type="GO" id="GO:0000278">
    <property type="term" value="P:mitotic cell cycle"/>
    <property type="evidence" value="ECO:0007669"/>
    <property type="project" value="TreeGrafter"/>
</dbReference>
<keyword evidence="12" id="KW-0137">Centromere</keyword>
<evidence type="ECO:0000313" key="14">
    <source>
        <dbReference type="EMBL" id="CAG5865318.1"/>
    </source>
</evidence>
<feature type="region of interest" description="Disordered" evidence="13">
    <location>
        <begin position="299"/>
        <end position="329"/>
    </location>
</feature>
<evidence type="ECO:0000256" key="8">
    <source>
        <dbReference type="ARBA" id="ARBA00022776"/>
    </source>
</evidence>
<comment type="caution">
    <text evidence="14">The sequence shown here is derived from an EMBL/GenBank/DDBJ whole genome shotgun (WGS) entry which is preliminary data.</text>
</comment>
<evidence type="ECO:0000256" key="13">
    <source>
        <dbReference type="SAM" id="MobiDB-lite"/>
    </source>
</evidence>
<feature type="compositionally biased region" description="Basic and acidic residues" evidence="13">
    <location>
        <begin position="39"/>
        <end position="52"/>
    </location>
</feature>
<keyword evidence="15" id="KW-1185">Reference proteome</keyword>
<dbReference type="PANTHER" id="PTHR48118">
    <property type="entry name" value="SPINDLE AND KINETOCHORE-ASSOCIATED PROTEIN 3"/>
    <property type="match status" value="1"/>
</dbReference>
<name>A0A8S4AF43_9TELE</name>
<evidence type="ECO:0000256" key="6">
    <source>
        <dbReference type="ARBA" id="ARBA00022618"/>
    </source>
</evidence>
<evidence type="ECO:0000256" key="5">
    <source>
        <dbReference type="ARBA" id="ARBA00022490"/>
    </source>
</evidence>
<evidence type="ECO:0000256" key="11">
    <source>
        <dbReference type="ARBA" id="ARBA00023306"/>
    </source>
</evidence>
<evidence type="ECO:0000256" key="2">
    <source>
        <dbReference type="ARBA" id="ARBA00004629"/>
    </source>
</evidence>
<keyword evidence="11" id="KW-0131">Cell cycle</keyword>
<evidence type="ECO:0000256" key="12">
    <source>
        <dbReference type="ARBA" id="ARBA00023328"/>
    </source>
</evidence>